<dbReference type="Pfam" id="PF08299">
    <property type="entry name" value="Bac_DnaA_C"/>
    <property type="match status" value="1"/>
</dbReference>
<dbReference type="InterPro" id="IPR001957">
    <property type="entry name" value="Chromosome_initiator_DnaA"/>
</dbReference>
<dbReference type="PANTHER" id="PTHR30050">
    <property type="entry name" value="CHROMOSOMAL REPLICATION INITIATOR PROTEIN DNAA"/>
    <property type="match status" value="1"/>
</dbReference>
<dbReference type="InterPro" id="IPR018312">
    <property type="entry name" value="Chromosome_initiator_DnaA_CS"/>
</dbReference>
<dbReference type="GO" id="GO:0005737">
    <property type="term" value="C:cytoplasm"/>
    <property type="evidence" value="ECO:0007669"/>
    <property type="project" value="UniProtKB-SubCell"/>
</dbReference>
<feature type="binding site" evidence="8">
    <location>
        <position position="156"/>
    </location>
    <ligand>
        <name>ATP</name>
        <dbReference type="ChEBI" id="CHEBI:30616"/>
    </ligand>
</feature>
<comment type="caution">
    <text evidence="15">The sequence shown here is derived from an EMBL/GenBank/DDBJ whole genome shotgun (WGS) entry which is preliminary data.</text>
</comment>
<feature type="binding site" evidence="8">
    <location>
        <position position="160"/>
    </location>
    <ligand>
        <name>ATP</name>
        <dbReference type="ChEBI" id="CHEBI:30616"/>
    </ligand>
</feature>
<keyword evidence="3 8" id="KW-0235">DNA replication</keyword>
<dbReference type="Gene3D" id="1.10.8.60">
    <property type="match status" value="1"/>
</dbReference>
<keyword evidence="2 8" id="KW-0963">Cytoplasm</keyword>
<dbReference type="NCBIfam" id="TIGR00362">
    <property type="entry name" value="DnaA"/>
    <property type="match status" value="1"/>
</dbReference>
<dbReference type="InterPro" id="IPR013317">
    <property type="entry name" value="DnaA_dom"/>
</dbReference>
<dbReference type="SMART" id="SM00760">
    <property type="entry name" value="Bac_DnaA_C"/>
    <property type="match status" value="1"/>
</dbReference>
<evidence type="ECO:0000256" key="11">
    <source>
        <dbReference type="RuleBase" id="RU004227"/>
    </source>
</evidence>
<dbReference type="SUPFAM" id="SSF48295">
    <property type="entry name" value="TrpR-like"/>
    <property type="match status" value="1"/>
</dbReference>
<feature type="region of interest" description="Domain IV, binds dsDNA" evidence="8">
    <location>
        <begin position="336"/>
        <end position="458"/>
    </location>
</feature>
<evidence type="ECO:0000256" key="7">
    <source>
        <dbReference type="ARBA" id="ARBA00023125"/>
    </source>
</evidence>
<dbReference type="InterPro" id="IPR010921">
    <property type="entry name" value="Trp_repressor/repl_initiator"/>
</dbReference>
<evidence type="ECO:0000313" key="16">
    <source>
        <dbReference type="Proteomes" id="UP000004956"/>
    </source>
</evidence>
<keyword evidence="16" id="KW-1185">Reference proteome</keyword>
<feature type="binding site" evidence="8">
    <location>
        <position position="159"/>
    </location>
    <ligand>
        <name>ATP</name>
        <dbReference type="ChEBI" id="CHEBI:30616"/>
    </ligand>
</feature>
<comment type="function">
    <text evidence="8 10">Plays an essential role in the initiation and regulation of chromosomal replication. ATP-DnaA binds to the origin of replication (oriC) to initiate formation of the DNA replication initiation complex once per cell cycle. Binds the DnaA box (a 9 base pair repeat at the origin) and separates the double-stranded (ds)DNA. Forms a right-handed helical filament on oriC DNA; dsDNA binds to the exterior of the filament while single-stranded (ss)DNA is stabiized in the filament's interior. The ATP-DnaA-oriC complex binds and stabilizes one strand of the AT-rich DNA unwinding element (DUE), permitting loading of DNA polymerase. After initiation quickly degrades to an ADP-DnaA complex that is not apt for DNA replication. Binds acidic phospholipids.</text>
</comment>
<keyword evidence="6 8" id="KW-0446">Lipid-binding</keyword>
<dbReference type="STRING" id="762967.HMPREF9440_00031"/>
<feature type="binding site" evidence="8">
    <location>
        <position position="158"/>
    </location>
    <ligand>
        <name>ATP</name>
        <dbReference type="ChEBI" id="CHEBI:30616"/>
    </ligand>
</feature>
<gene>
    <name evidence="8" type="primary">dnaA</name>
    <name evidence="15" type="ORF">HMPREF9440_00031</name>
</gene>
<comment type="similarity">
    <text evidence="1 8 11">Belongs to the DnaA family.</text>
</comment>
<evidence type="ECO:0000256" key="3">
    <source>
        <dbReference type="ARBA" id="ARBA00022705"/>
    </source>
</evidence>
<dbReference type="HAMAP" id="MF_00377">
    <property type="entry name" value="DnaA_bact"/>
    <property type="match status" value="1"/>
</dbReference>
<evidence type="ECO:0000259" key="13">
    <source>
        <dbReference type="SMART" id="SM00382"/>
    </source>
</evidence>
<keyword evidence="5 8" id="KW-0067">ATP-binding</keyword>
<organism evidence="15 16">
    <name type="scientific">Sutterella parvirubra YIT 11816</name>
    <dbReference type="NCBI Taxonomy" id="762967"/>
    <lineage>
        <taxon>Bacteria</taxon>
        <taxon>Pseudomonadati</taxon>
        <taxon>Pseudomonadota</taxon>
        <taxon>Betaproteobacteria</taxon>
        <taxon>Burkholderiales</taxon>
        <taxon>Sutterellaceae</taxon>
        <taxon>Sutterella</taxon>
    </lineage>
</organism>
<comment type="subunit">
    <text evidence="8">Oligomerizes as a right-handed, spiral filament on DNA at oriC.</text>
</comment>
<evidence type="ECO:0000313" key="15">
    <source>
        <dbReference type="EMBL" id="EHY32569.1"/>
    </source>
</evidence>
<dbReference type="Gene3D" id="3.40.50.300">
    <property type="entry name" value="P-loop containing nucleotide triphosphate hydrolases"/>
    <property type="match status" value="1"/>
</dbReference>
<dbReference type="GO" id="GO:0003688">
    <property type="term" value="F:DNA replication origin binding"/>
    <property type="evidence" value="ECO:0007669"/>
    <property type="project" value="UniProtKB-UniRule"/>
</dbReference>
<reference evidence="15 16" key="1">
    <citation type="submission" date="2011-11" db="EMBL/GenBank/DDBJ databases">
        <authorList>
            <person name="Weinstock G."/>
            <person name="Sodergren E."/>
            <person name="Clifton S."/>
            <person name="Fulton L."/>
            <person name="Fulton B."/>
            <person name="Courtney L."/>
            <person name="Fronick C."/>
            <person name="Harrison M."/>
            <person name="Strong C."/>
            <person name="Farmer C."/>
            <person name="Delahaunty K."/>
            <person name="Markovic C."/>
            <person name="Hall O."/>
            <person name="Minx P."/>
            <person name="Tomlinson C."/>
            <person name="Mitreva M."/>
            <person name="Hou S."/>
            <person name="Chen J."/>
            <person name="Wollam A."/>
            <person name="Pepin K.H."/>
            <person name="Johnson M."/>
            <person name="Bhonagiri V."/>
            <person name="Zhang X."/>
            <person name="Suruliraj S."/>
            <person name="Warren W."/>
            <person name="Chinwalla A."/>
            <person name="Mardis E.R."/>
            <person name="Wilson R.K."/>
        </authorList>
    </citation>
    <scope>NUCLEOTIDE SEQUENCE [LARGE SCALE GENOMIC DNA]</scope>
    <source>
        <strain evidence="15 16">YIT 11816</strain>
    </source>
</reference>
<evidence type="ECO:0000256" key="2">
    <source>
        <dbReference type="ARBA" id="ARBA00022490"/>
    </source>
</evidence>
<evidence type="ECO:0000256" key="5">
    <source>
        <dbReference type="ARBA" id="ARBA00022840"/>
    </source>
</evidence>
<feature type="region of interest" description="Domain I, interacts with DnaA modulators" evidence="8">
    <location>
        <begin position="1"/>
        <end position="90"/>
    </location>
</feature>
<dbReference type="PATRIC" id="fig|762967.3.peg.28"/>
<dbReference type="InterPro" id="IPR013159">
    <property type="entry name" value="DnaA_C"/>
</dbReference>
<accession>H3KBD6</accession>
<dbReference type="InterPro" id="IPR020591">
    <property type="entry name" value="Chromosome_initiator_DnaA-like"/>
</dbReference>
<comment type="domain">
    <text evidence="8">Domain I is involved in oligomerization and binding regulators, domain II is flexibile and of varying length in different bacteria, domain III forms the AAA+ region, while domain IV binds dsDNA.</text>
</comment>
<dbReference type="Gene3D" id="1.10.1750.10">
    <property type="match status" value="1"/>
</dbReference>
<dbReference type="PROSITE" id="PS01008">
    <property type="entry name" value="DNAA"/>
    <property type="match status" value="1"/>
</dbReference>
<dbReference type="InterPro" id="IPR003593">
    <property type="entry name" value="AAA+_ATPase"/>
</dbReference>
<dbReference type="Pfam" id="PF00308">
    <property type="entry name" value="Bac_DnaA"/>
    <property type="match status" value="1"/>
</dbReference>
<comment type="caution">
    <text evidence="8">Lacks conserved residue(s) required for the propagation of feature annotation.</text>
</comment>
<evidence type="ECO:0000256" key="8">
    <source>
        <dbReference type="HAMAP-Rule" id="MF_00377"/>
    </source>
</evidence>
<protein>
    <recommendedName>
        <fullName evidence="8 9">Chromosomal replication initiator protein DnaA</fullName>
    </recommendedName>
</protein>
<evidence type="ECO:0000256" key="6">
    <source>
        <dbReference type="ARBA" id="ARBA00023121"/>
    </source>
</evidence>
<dbReference type="GO" id="GO:0006270">
    <property type="term" value="P:DNA replication initiation"/>
    <property type="evidence" value="ECO:0007669"/>
    <property type="project" value="UniProtKB-UniRule"/>
</dbReference>
<evidence type="ECO:0000256" key="1">
    <source>
        <dbReference type="ARBA" id="ARBA00006583"/>
    </source>
</evidence>
<dbReference type="SMART" id="SM00382">
    <property type="entry name" value="AAA"/>
    <property type="match status" value="1"/>
</dbReference>
<feature type="region of interest" description="Disordered" evidence="12">
    <location>
        <begin position="88"/>
        <end position="111"/>
    </location>
</feature>
<evidence type="ECO:0000256" key="12">
    <source>
        <dbReference type="SAM" id="MobiDB-lite"/>
    </source>
</evidence>
<dbReference type="PRINTS" id="PR00051">
    <property type="entry name" value="DNAA"/>
</dbReference>
<dbReference type="AlphaFoldDB" id="H3KBD6"/>
<dbReference type="RefSeq" id="WP_008540322.1">
    <property type="nucleotide sequence ID" value="NZ_JH604836.1"/>
</dbReference>
<dbReference type="InterPro" id="IPR027417">
    <property type="entry name" value="P-loop_NTPase"/>
</dbReference>
<comment type="subcellular location">
    <subcellularLocation>
        <location evidence="8">Cytoplasm</location>
    </subcellularLocation>
</comment>
<keyword evidence="4 8" id="KW-0547">Nucleotide-binding</keyword>
<dbReference type="InterPro" id="IPR038454">
    <property type="entry name" value="DnaA_N_sf"/>
</dbReference>
<dbReference type="CDD" id="cd06571">
    <property type="entry name" value="Bac_DnaA_C"/>
    <property type="match status" value="1"/>
</dbReference>
<proteinExistence type="inferred from homology"/>
<dbReference type="OrthoDB" id="9807019at2"/>
<name>H3KBD6_9BURK</name>
<feature type="domain" description="AAA+ ATPase" evidence="13">
    <location>
        <begin position="145"/>
        <end position="283"/>
    </location>
</feature>
<dbReference type="GO" id="GO:0008289">
    <property type="term" value="F:lipid binding"/>
    <property type="evidence" value="ECO:0007669"/>
    <property type="project" value="UniProtKB-KW"/>
</dbReference>
<dbReference type="GO" id="GO:0006275">
    <property type="term" value="P:regulation of DNA replication"/>
    <property type="evidence" value="ECO:0007669"/>
    <property type="project" value="UniProtKB-UniRule"/>
</dbReference>
<sequence length="458" mass="51075">MHEFWTACLNELKTLIKHTPGIYNTWFAPLEPVSWDPEHAKLVLEAPLPKLSSVRSKYLGTIQTVATLVNKGVRVEVVINAITDKDREAAEADGKKTSSVTDAQERRREETGLLPGLTFENYVNGNANQLAVAAAEHVASTAGSQYNPLYIYGGVGLGKTHLMQAIGHRYLDLHPKARVRCISAQDFINEYTTAVRESASKGGPQSLQRFDERYSNLDLLLIDDVQSLSGAKGSQAQFFRAFEALVPHNKQLVITSDTYTRGLKDIEPRLISRLSQGLSVAIEPPEFEMRTAILLNKAKSMGVELPDEVAAFIAKRLKSNVRELEGALQQVVAYQQFQPAADREITIDVAKRVLRDQFTVSNTMITIETIQKTVADYYKIKVADMHSKRRPANIALPRQIAMYLAKELTQHSLPEIGANFGGRDHTTVMHAVRKISQERMGNAELNHELHVLEQLIRG</sequence>
<dbReference type="GO" id="GO:0005886">
    <property type="term" value="C:plasma membrane"/>
    <property type="evidence" value="ECO:0007669"/>
    <property type="project" value="TreeGrafter"/>
</dbReference>
<evidence type="ECO:0000259" key="14">
    <source>
        <dbReference type="SMART" id="SM00760"/>
    </source>
</evidence>
<dbReference type="HOGENOM" id="CLU_026910_0_1_4"/>
<dbReference type="Gene3D" id="3.30.300.180">
    <property type="match status" value="1"/>
</dbReference>
<evidence type="ECO:0000256" key="9">
    <source>
        <dbReference type="NCBIfam" id="TIGR00362"/>
    </source>
</evidence>
<evidence type="ECO:0000256" key="10">
    <source>
        <dbReference type="RuleBase" id="RU000577"/>
    </source>
</evidence>
<dbReference type="EMBL" id="AFBQ01000002">
    <property type="protein sequence ID" value="EHY32569.1"/>
    <property type="molecule type" value="Genomic_DNA"/>
</dbReference>
<dbReference type="PANTHER" id="PTHR30050:SF2">
    <property type="entry name" value="CHROMOSOMAL REPLICATION INITIATOR PROTEIN DNAA"/>
    <property type="match status" value="1"/>
</dbReference>
<evidence type="ECO:0000256" key="4">
    <source>
        <dbReference type="ARBA" id="ARBA00022741"/>
    </source>
</evidence>
<dbReference type="GO" id="GO:0005524">
    <property type="term" value="F:ATP binding"/>
    <property type="evidence" value="ECO:0007669"/>
    <property type="project" value="UniProtKB-UniRule"/>
</dbReference>
<dbReference type="CDD" id="cd00009">
    <property type="entry name" value="AAA"/>
    <property type="match status" value="1"/>
</dbReference>
<dbReference type="Proteomes" id="UP000004956">
    <property type="component" value="Unassembled WGS sequence"/>
</dbReference>
<feature type="domain" description="Chromosomal replication initiator DnaA C-terminal" evidence="14">
    <location>
        <begin position="366"/>
        <end position="435"/>
    </location>
</feature>
<dbReference type="SUPFAM" id="SSF52540">
    <property type="entry name" value="P-loop containing nucleoside triphosphate hydrolases"/>
    <property type="match status" value="1"/>
</dbReference>
<keyword evidence="7 8" id="KW-0238">DNA-binding</keyword>